<dbReference type="OrthoDB" id="4822551at2"/>
<keyword evidence="4" id="KW-1185">Reference proteome</keyword>
<feature type="transmembrane region" description="Helical" evidence="1">
    <location>
        <begin position="5"/>
        <end position="23"/>
    </location>
</feature>
<reference evidence="3 4" key="1">
    <citation type="submission" date="2018-11" db="EMBL/GenBank/DDBJ databases">
        <authorList>
            <person name="Criscuolo A."/>
        </authorList>
    </citation>
    <scope>NUCLEOTIDE SEQUENCE [LARGE SCALE GENOMIC DNA]</scope>
    <source>
        <strain evidence="3">ATB-66</strain>
    </source>
</reference>
<feature type="transmembrane region" description="Helical" evidence="1">
    <location>
        <begin position="129"/>
        <end position="154"/>
    </location>
</feature>
<dbReference type="Proteomes" id="UP000270468">
    <property type="component" value="Unassembled WGS sequence"/>
</dbReference>
<keyword evidence="1" id="KW-0812">Transmembrane</keyword>
<dbReference type="InterPro" id="IPR053150">
    <property type="entry name" value="Teicoplanin_resist-assoc"/>
</dbReference>
<gene>
    <name evidence="3" type="ORF">FILTAD_00031</name>
</gene>
<feature type="domain" description="VanZ-like" evidence="2">
    <location>
        <begin position="10"/>
        <end position="145"/>
    </location>
</feature>
<sequence length="159" mass="18832">MFKNVWRTFFTIYILMILNFVIIKFDGNINRTITNIKLNIERRNQGEFGYNLIPFNTIKTYITELHFSIATLNILGNIIPFIPMGFLIPMAFPSQRNIYKTMLTCFIIIFIIETLQLIFFLGIFDIDDFILNLISCFIGFIIYTIYQIIFKVIIQKIRS</sequence>
<dbReference type="Pfam" id="PF04892">
    <property type="entry name" value="VanZ"/>
    <property type="match status" value="1"/>
</dbReference>
<dbReference type="InterPro" id="IPR006976">
    <property type="entry name" value="VanZ-like"/>
</dbReference>
<protein>
    <submittedName>
        <fullName evidence="3">VanZ like family protein</fullName>
    </submittedName>
</protein>
<evidence type="ECO:0000256" key="1">
    <source>
        <dbReference type="SAM" id="Phobius"/>
    </source>
</evidence>
<dbReference type="AlphaFoldDB" id="A0A3P5WQC8"/>
<accession>A0A3P5WQC8</accession>
<keyword evidence="1" id="KW-0472">Membrane</keyword>
<name>A0A3P5WQC8_9BACL</name>
<feature type="transmembrane region" description="Helical" evidence="1">
    <location>
        <begin position="101"/>
        <end position="123"/>
    </location>
</feature>
<keyword evidence="1" id="KW-1133">Transmembrane helix</keyword>
<evidence type="ECO:0000313" key="4">
    <source>
        <dbReference type="Proteomes" id="UP000270468"/>
    </source>
</evidence>
<dbReference type="PANTHER" id="PTHR36834">
    <property type="entry name" value="MEMBRANE PROTEIN-RELATED"/>
    <property type="match status" value="1"/>
</dbReference>
<organism evidence="3 4">
    <name type="scientific">Filibacter tadaridae</name>
    <dbReference type="NCBI Taxonomy" id="2483811"/>
    <lineage>
        <taxon>Bacteria</taxon>
        <taxon>Bacillati</taxon>
        <taxon>Bacillota</taxon>
        <taxon>Bacilli</taxon>
        <taxon>Bacillales</taxon>
        <taxon>Caryophanaceae</taxon>
        <taxon>Filibacter</taxon>
    </lineage>
</organism>
<dbReference type="EMBL" id="UXAV01000008">
    <property type="protein sequence ID" value="VDC18102.1"/>
    <property type="molecule type" value="Genomic_DNA"/>
</dbReference>
<feature type="transmembrane region" description="Helical" evidence="1">
    <location>
        <begin position="65"/>
        <end position="89"/>
    </location>
</feature>
<evidence type="ECO:0000313" key="3">
    <source>
        <dbReference type="EMBL" id="VDC18102.1"/>
    </source>
</evidence>
<proteinExistence type="predicted"/>
<dbReference type="RefSeq" id="WP_160117530.1">
    <property type="nucleotide sequence ID" value="NZ_CBCRXF010000030.1"/>
</dbReference>
<dbReference type="PANTHER" id="PTHR36834:SF2">
    <property type="entry name" value="MEMBRANE PROTEIN"/>
    <property type="match status" value="1"/>
</dbReference>
<evidence type="ECO:0000259" key="2">
    <source>
        <dbReference type="Pfam" id="PF04892"/>
    </source>
</evidence>